<feature type="region of interest" description="Disordered" evidence="2">
    <location>
        <begin position="21"/>
        <end position="245"/>
    </location>
</feature>
<feature type="transmembrane region" description="Helical" evidence="3">
    <location>
        <begin position="617"/>
        <end position="634"/>
    </location>
</feature>
<feature type="region of interest" description="Disordered" evidence="2">
    <location>
        <begin position="362"/>
        <end position="452"/>
    </location>
</feature>
<feature type="compositionally biased region" description="Polar residues" evidence="2">
    <location>
        <begin position="368"/>
        <end position="380"/>
    </location>
</feature>
<evidence type="ECO:0000313" key="5">
    <source>
        <dbReference type="EMBL" id="KAL1585618.1"/>
    </source>
</evidence>
<evidence type="ECO:0000313" key="6">
    <source>
        <dbReference type="Proteomes" id="UP000803884"/>
    </source>
</evidence>
<dbReference type="AlphaFoldDB" id="A0AB34KQU2"/>
<evidence type="ECO:0000256" key="2">
    <source>
        <dbReference type="SAM" id="MobiDB-lite"/>
    </source>
</evidence>
<evidence type="ECO:0000256" key="1">
    <source>
        <dbReference type="ARBA" id="ARBA00034125"/>
    </source>
</evidence>
<keyword evidence="3" id="KW-1133">Transmembrane helix</keyword>
<feature type="compositionally biased region" description="Basic and acidic residues" evidence="2">
    <location>
        <begin position="189"/>
        <end position="219"/>
    </location>
</feature>
<sequence length="986" mass="108012">MSTPVEELSDPFADYAAVNVTASPAHNSPKLISTNMSSAEGSRPESRSGDKPKDNKKKRVGFGEDPRGRSARNSFIDMPNRGRALSPPPPGKQDSPEASGKVTPVGGGLWQPPSSGDALLTPRDESNKSLIPDLSPQQTAQIYRAFDGTLPRPRPAIRRSPSDNGTPTATIEEEIESGDEQGKWRKKKAQEAFERGKRLEQSERFHSDPNSREVSPERKKFGRSSVPELRMDNIPLRELKRHRNESAIMDDDDDEYFPTPPTSARPEGMEASEAQKLVRRHTLHNQHVFHAETGSGSRSGAVTPTEESGFIEDYHPRPEQYRGGILGNLLKLYQHPHEHEGHRRSSSNLPKAHMRSYSGDTAIYSAEPTPNNSPPRSGASTPDHRRSGSSRHWYSPKHRSPSSSSLAQLIGSSSALGSPSVTGLGEQVQQRLKEQQKEAEKRKALGKKSRSGSAINALYKKSRPKIADEIRITVHIAETIARQKYLMKLCRALMQYGAPTHRLEEYMSMSSRVLEIEAQFLYIPGSMIMSFDDPTTHTTEVKLVKVAQGLDLGKLRDVHEVYKEVVHDRIGVEDATARLKEVTSRKPKHSTWVRIPIYGLASVCVGPFAFGARLIDLPIAFILGCLVGILQLVVAPRSDLYANVFEIGAAVITSFLARAFGSIRGGDLFCFSALAQSSIALILPGYIVLCASLELQSRSIVAGSVRMVYAIIYSLFLGFGITIGTAIYGIIDRNAVSSTTCKNQISGHWFFFFVPGFTMCLIIINQAKWKQAPMMMFIAFVGYIVNFFSSERFSGNSQVSNTLGAFAIGVIANLYSRIGSRIENRALDLWEDRLRPRWKSFKRSVLHIKPRKDKHLDPPTKLESHGHSHANSDAESTFVRQTRRVGYGLAAAAMLPAIFVQVPSGLAVSGSLVSGITSADQITGNATNGSSTLDAAAIAAGGGLNSIAFNVGYSVIQVAIGITVGLFLSAIVVYPFGKKRSGLFSF</sequence>
<feature type="transmembrane region" description="Helical" evidence="3">
    <location>
        <begin position="668"/>
        <end position="687"/>
    </location>
</feature>
<feature type="compositionally biased region" description="Basic and acidic residues" evidence="2">
    <location>
        <begin position="229"/>
        <end position="238"/>
    </location>
</feature>
<evidence type="ECO:0000259" key="4">
    <source>
        <dbReference type="Pfam" id="PF06738"/>
    </source>
</evidence>
<keyword evidence="6" id="KW-1185">Reference proteome</keyword>
<feature type="transmembrane region" description="Helical" evidence="3">
    <location>
        <begin position="640"/>
        <end position="661"/>
    </location>
</feature>
<feature type="compositionally biased region" description="Low complexity" evidence="2">
    <location>
        <begin position="401"/>
        <end position="418"/>
    </location>
</feature>
<feature type="transmembrane region" description="Helical" evidence="3">
    <location>
        <begin position="885"/>
        <end position="902"/>
    </location>
</feature>
<dbReference type="Proteomes" id="UP000803884">
    <property type="component" value="Unassembled WGS sequence"/>
</dbReference>
<dbReference type="GeneID" id="96007405"/>
<feature type="domain" description="Threonine/serine exporter-like N-terminal" evidence="4">
    <location>
        <begin position="485"/>
        <end position="727"/>
    </location>
</feature>
<keyword evidence="3" id="KW-0812">Transmembrane</keyword>
<keyword evidence="3" id="KW-0472">Membrane</keyword>
<comment type="caution">
    <text evidence="5">The sequence shown here is derived from an EMBL/GenBank/DDBJ whole genome shotgun (WGS) entry which is preliminary data.</text>
</comment>
<dbReference type="InterPro" id="IPR051361">
    <property type="entry name" value="ThrE/Ser_Exporter"/>
</dbReference>
<feature type="compositionally biased region" description="Polar residues" evidence="2">
    <location>
        <begin position="294"/>
        <end position="306"/>
    </location>
</feature>
<name>A0AB34KQU2_9PEZI</name>
<dbReference type="InterPro" id="IPR010619">
    <property type="entry name" value="ThrE-like_N"/>
</dbReference>
<dbReference type="PANTHER" id="PTHR31082">
    <property type="entry name" value="PHEROMONE-REGULATED MEMBRANE PROTEIN 10"/>
    <property type="match status" value="1"/>
</dbReference>
<feature type="transmembrane region" description="Helical" evidence="3">
    <location>
        <begin position="707"/>
        <end position="728"/>
    </location>
</feature>
<dbReference type="Pfam" id="PF06738">
    <property type="entry name" value="ThrE"/>
    <property type="match status" value="1"/>
</dbReference>
<feature type="compositionally biased region" description="Polar residues" evidence="2">
    <location>
        <begin position="21"/>
        <end position="40"/>
    </location>
</feature>
<feature type="compositionally biased region" description="Basic and acidic residues" evidence="2">
    <location>
        <begin position="854"/>
        <end position="872"/>
    </location>
</feature>
<feature type="region of interest" description="Disordered" evidence="2">
    <location>
        <begin position="287"/>
        <end position="317"/>
    </location>
</feature>
<feature type="region of interest" description="Disordered" evidence="2">
    <location>
        <begin position="852"/>
        <end position="875"/>
    </location>
</feature>
<dbReference type="EMBL" id="JAAQHG020000018">
    <property type="protein sequence ID" value="KAL1585618.1"/>
    <property type="molecule type" value="Genomic_DNA"/>
</dbReference>
<gene>
    <name evidence="5" type="ORF">WHR41_05962</name>
</gene>
<protein>
    <recommendedName>
        <fullName evidence="4">Threonine/serine exporter-like N-terminal domain-containing protein</fullName>
    </recommendedName>
</protein>
<feature type="compositionally biased region" description="Basic and acidic residues" evidence="2">
    <location>
        <begin position="431"/>
        <end position="443"/>
    </location>
</feature>
<feature type="compositionally biased region" description="Basic and acidic residues" evidence="2">
    <location>
        <begin position="42"/>
        <end position="53"/>
    </location>
</feature>
<comment type="similarity">
    <text evidence="1">Belongs to the ThrE exporter (TC 2.A.79) family.</text>
</comment>
<dbReference type="GO" id="GO:0022857">
    <property type="term" value="F:transmembrane transporter activity"/>
    <property type="evidence" value="ECO:0007669"/>
    <property type="project" value="InterPro"/>
</dbReference>
<dbReference type="PANTHER" id="PTHR31082:SF4">
    <property type="entry name" value="PHEROMONE-REGULATED MEMBRANE PROTEIN 10"/>
    <property type="match status" value="1"/>
</dbReference>
<accession>A0AB34KQU2</accession>
<evidence type="ECO:0000256" key="3">
    <source>
        <dbReference type="SAM" id="Phobius"/>
    </source>
</evidence>
<feature type="transmembrane region" description="Helical" evidence="3">
    <location>
        <begin position="749"/>
        <end position="766"/>
    </location>
</feature>
<reference evidence="5 6" key="1">
    <citation type="journal article" date="2020" name="Microbiol. Resour. Announc.">
        <title>Draft Genome Sequence of a Cladosporium Species Isolated from the Mesophotic Ascidian Didemnum maculosum.</title>
        <authorList>
            <person name="Gioti A."/>
            <person name="Siaperas R."/>
            <person name="Nikolaivits E."/>
            <person name="Le Goff G."/>
            <person name="Ouazzani J."/>
            <person name="Kotoulas G."/>
            <person name="Topakas E."/>
        </authorList>
    </citation>
    <scope>NUCLEOTIDE SEQUENCE [LARGE SCALE GENOMIC DNA]</scope>
    <source>
        <strain evidence="5 6">TM138-S3</strain>
    </source>
</reference>
<feature type="transmembrane region" description="Helical" evidence="3">
    <location>
        <begin position="772"/>
        <end position="789"/>
    </location>
</feature>
<dbReference type="RefSeq" id="XP_069228724.1">
    <property type="nucleotide sequence ID" value="XM_069374567.1"/>
</dbReference>
<feature type="transmembrane region" description="Helical" evidence="3">
    <location>
        <begin position="955"/>
        <end position="976"/>
    </location>
</feature>
<proteinExistence type="inferred from homology"/>
<organism evidence="5 6">
    <name type="scientific">Cladosporium halotolerans</name>
    <dbReference type="NCBI Taxonomy" id="1052096"/>
    <lineage>
        <taxon>Eukaryota</taxon>
        <taxon>Fungi</taxon>
        <taxon>Dikarya</taxon>
        <taxon>Ascomycota</taxon>
        <taxon>Pezizomycotina</taxon>
        <taxon>Dothideomycetes</taxon>
        <taxon>Dothideomycetidae</taxon>
        <taxon>Cladosporiales</taxon>
        <taxon>Cladosporiaceae</taxon>
        <taxon>Cladosporium</taxon>
    </lineage>
</organism>